<comment type="caution">
    <text evidence="5">The sequence shown here is derived from an EMBL/GenBank/DDBJ whole genome shotgun (WGS) entry which is preliminary data.</text>
</comment>
<dbReference type="Proteomes" id="UP001501788">
    <property type="component" value="Unassembled WGS sequence"/>
</dbReference>
<sequence>MRHLATVHRPLGLAFTACALAASLAAMPAHAADKVKVGLLSTLSGPGAALGIDIRDGFQLAVKHSGGKLGGLPAEVIVADDQQSPDAAKQTADRMIKRDRVDFMTGVVFSNIMLAVGQPVFQSKTFYISANAGPSQYAGAQCNPYFFSASYQNDNQHEAAGQTVQDKGAKKVALLAPNYPAGKDALAGFKRYFKGEIALEMYTPLNQLDYGAELSKMRASGADAVYIFLPGGLGVNFIKQFVGAGLSKDMTLYGPGFSGDEDVIRAVGDSMLGMFNTSQWSHDLDNAANRRFVADFQKEFGRMPTLYASQGYDAARLIDAAVRDAKGKLDDKDAVRKALKAARFESVRGGFKFNTNQFPIQNYYLRVISKDSQGRITNRTVGTVFKNHGDAYAAECKMPA</sequence>
<accession>A0ABP8L2S2</accession>
<evidence type="ECO:0000256" key="2">
    <source>
        <dbReference type="ARBA" id="ARBA00022729"/>
    </source>
</evidence>
<dbReference type="PANTHER" id="PTHR30483">
    <property type="entry name" value="LEUCINE-SPECIFIC-BINDING PROTEIN"/>
    <property type="match status" value="1"/>
</dbReference>
<feature type="chain" id="PRO_5046690615" evidence="3">
    <location>
        <begin position="32"/>
        <end position="400"/>
    </location>
</feature>
<comment type="similarity">
    <text evidence="1">Belongs to the leucine-binding protein family.</text>
</comment>
<feature type="domain" description="Leucine-binding protein" evidence="4">
    <location>
        <begin position="34"/>
        <end position="371"/>
    </location>
</feature>
<gene>
    <name evidence="5" type="ORF">GCM10023090_10930</name>
</gene>
<dbReference type="Gene3D" id="3.40.50.2300">
    <property type="match status" value="2"/>
</dbReference>
<evidence type="ECO:0000313" key="5">
    <source>
        <dbReference type="EMBL" id="GAA4421572.1"/>
    </source>
</evidence>
<dbReference type="InterPro" id="IPR028081">
    <property type="entry name" value="Leu-bd"/>
</dbReference>
<keyword evidence="6" id="KW-1185">Reference proteome</keyword>
<organism evidence="5 6">
    <name type="scientific">Acidovorax lacteus</name>
    <dbReference type="NCBI Taxonomy" id="1924988"/>
    <lineage>
        <taxon>Bacteria</taxon>
        <taxon>Pseudomonadati</taxon>
        <taxon>Pseudomonadota</taxon>
        <taxon>Betaproteobacteria</taxon>
        <taxon>Burkholderiales</taxon>
        <taxon>Comamonadaceae</taxon>
        <taxon>Acidovorax</taxon>
    </lineage>
</organism>
<dbReference type="EMBL" id="BAABEX010000007">
    <property type="protein sequence ID" value="GAA4421572.1"/>
    <property type="molecule type" value="Genomic_DNA"/>
</dbReference>
<dbReference type="InterPro" id="IPR051010">
    <property type="entry name" value="BCAA_transport"/>
</dbReference>
<protein>
    <submittedName>
        <fullName evidence="5">ABC transporter substrate-binding protein</fullName>
    </submittedName>
</protein>
<keyword evidence="2 3" id="KW-0732">Signal</keyword>
<dbReference type="InterPro" id="IPR028082">
    <property type="entry name" value="Peripla_BP_I"/>
</dbReference>
<evidence type="ECO:0000256" key="3">
    <source>
        <dbReference type="SAM" id="SignalP"/>
    </source>
</evidence>
<dbReference type="SUPFAM" id="SSF53822">
    <property type="entry name" value="Periplasmic binding protein-like I"/>
    <property type="match status" value="1"/>
</dbReference>
<feature type="signal peptide" evidence="3">
    <location>
        <begin position="1"/>
        <end position="31"/>
    </location>
</feature>
<dbReference type="RefSeq" id="WP_425549543.1">
    <property type="nucleotide sequence ID" value="NZ_BAABEX010000007.1"/>
</dbReference>
<evidence type="ECO:0000256" key="1">
    <source>
        <dbReference type="ARBA" id="ARBA00010062"/>
    </source>
</evidence>
<evidence type="ECO:0000313" key="6">
    <source>
        <dbReference type="Proteomes" id="UP001501788"/>
    </source>
</evidence>
<name>A0ABP8L2S2_9BURK</name>
<evidence type="ECO:0000259" key="4">
    <source>
        <dbReference type="Pfam" id="PF13458"/>
    </source>
</evidence>
<dbReference type="CDD" id="cd06359">
    <property type="entry name" value="PBP1_Nba-like"/>
    <property type="match status" value="1"/>
</dbReference>
<proteinExistence type="inferred from homology"/>
<reference evidence="6" key="1">
    <citation type="journal article" date="2019" name="Int. J. Syst. Evol. Microbiol.">
        <title>The Global Catalogue of Microorganisms (GCM) 10K type strain sequencing project: providing services to taxonomists for standard genome sequencing and annotation.</title>
        <authorList>
            <consortium name="The Broad Institute Genomics Platform"/>
            <consortium name="The Broad Institute Genome Sequencing Center for Infectious Disease"/>
            <person name="Wu L."/>
            <person name="Ma J."/>
        </authorList>
    </citation>
    <scope>NUCLEOTIDE SEQUENCE [LARGE SCALE GENOMIC DNA]</scope>
    <source>
        <strain evidence="6">JCM 31890</strain>
    </source>
</reference>
<dbReference type="Pfam" id="PF13458">
    <property type="entry name" value="Peripla_BP_6"/>
    <property type="match status" value="1"/>
</dbReference>
<dbReference type="PANTHER" id="PTHR30483:SF6">
    <property type="entry name" value="PERIPLASMIC BINDING PROTEIN OF ABC TRANSPORTER FOR NATURAL AMINO ACIDS"/>
    <property type="match status" value="1"/>
</dbReference>